<protein>
    <recommendedName>
        <fullName evidence="1">Lantibiotic dehydratase N-terminal domain-containing protein</fullName>
    </recommendedName>
</protein>
<name>A0ABS4NPH9_9BACL</name>
<dbReference type="Pfam" id="PF04738">
    <property type="entry name" value="Lant_dehydr_N"/>
    <property type="match status" value="1"/>
</dbReference>
<proteinExistence type="predicted"/>
<dbReference type="InterPro" id="IPR006827">
    <property type="entry name" value="Lant_deHydtase_N"/>
</dbReference>
<accession>A0ABS4NPH9</accession>
<organism evidence="2 3">
    <name type="scientific">Paenibacillus silagei</name>
    <dbReference type="NCBI Taxonomy" id="1670801"/>
    <lineage>
        <taxon>Bacteria</taxon>
        <taxon>Bacillati</taxon>
        <taxon>Bacillota</taxon>
        <taxon>Bacilli</taxon>
        <taxon>Bacillales</taxon>
        <taxon>Paenibacillaceae</taxon>
        <taxon>Paenibacillus</taxon>
    </lineage>
</organism>
<evidence type="ECO:0000313" key="2">
    <source>
        <dbReference type="EMBL" id="MBP2111974.1"/>
    </source>
</evidence>
<dbReference type="Proteomes" id="UP000773462">
    <property type="component" value="Unassembled WGS sequence"/>
</dbReference>
<feature type="domain" description="Lantibiotic dehydratase N-terminal" evidence="1">
    <location>
        <begin position="138"/>
        <end position="412"/>
    </location>
</feature>
<sequence length="859" mass="98697">MRVAPLYMYRQTNFPLRYVAQYMGNLSGRYTAVRQSAGEPALRLADITEEMQRQIGSLERDDERMEAIRFKRDFFNERASAEKRYSQVEALFTEELRGETRQVFALRQQQRERMEEVRKEFEALAAADRRWLRGIYLEDRELRDALTFVNSAITAKLAKYLRTPAEEHDRNLRKLDYTLVKFLTRASMKTSPFANLTYSGIGNFSGVRKTGAKRLYPRLNDSLILQIYDKLFLEPEWITRLEYRLNATCVELEGKYYITVLQNTKGERQLYKSRQGLVTLRASEALHKLFGRLKEVEVLAYPAMRELLNTLGVSGEQADNTLRQLISNGVLERTDYLNEQAGNLPEELLRKLERYGVDHPCIPLLHELNALTGQFSDSLDMEAMDRLYECAEALAALFGLEPMPRRSLLYIDGIDETVQTQDYAGRQGRLAQLSRYQWLMMCFDTVVKMQFAAGEFFKSHYGTSYIPANSQEASRVLRDMAQVFFSDPELLKETSGLFNWDKAFSHKKTQRLHNIASRLTGFLNEAAAQDEIVLSDTQTAAWQREIQDVLGDRLLSHSFFVQESGERMVLNHMYKGFSIYFARFLKYLEDSGSEYAAYLRECFDGNQVADIRNTFGFNANIRKRTVQKEIALPIQSMTESGQSLSWLDLGFRYNPSTESPEFFDPTTGNTVRPQFLGTLVLVAAPAILTTFDILSSHGTSYFDLGELVLRERLKPAGGTDETVIHVPRIWLGEHELMVSREKWLLSTSALSGALSEKERFTAWKRTIDYCDSNGIPTRFFARPFNTSTEPASEATERKPQFINLSSPLLFQVFLQLAAKGEHLLIEEEYPVADTELDHVLEYTYEITCGGEEEYAAANY</sequence>
<evidence type="ECO:0000259" key="1">
    <source>
        <dbReference type="Pfam" id="PF04738"/>
    </source>
</evidence>
<gene>
    <name evidence="2" type="ORF">J2Z70_002115</name>
</gene>
<dbReference type="EMBL" id="JAGGLV010000005">
    <property type="protein sequence ID" value="MBP2111974.1"/>
    <property type="molecule type" value="Genomic_DNA"/>
</dbReference>
<keyword evidence="3" id="KW-1185">Reference proteome</keyword>
<evidence type="ECO:0000313" key="3">
    <source>
        <dbReference type="Proteomes" id="UP000773462"/>
    </source>
</evidence>
<comment type="caution">
    <text evidence="2">The sequence shown here is derived from an EMBL/GenBank/DDBJ whole genome shotgun (WGS) entry which is preliminary data.</text>
</comment>
<reference evidence="2 3" key="1">
    <citation type="submission" date="2021-03" db="EMBL/GenBank/DDBJ databases">
        <title>Genomic Encyclopedia of Type Strains, Phase IV (KMG-IV): sequencing the most valuable type-strain genomes for metagenomic binning, comparative biology and taxonomic classification.</title>
        <authorList>
            <person name="Goeker M."/>
        </authorList>
    </citation>
    <scope>NUCLEOTIDE SEQUENCE [LARGE SCALE GENOMIC DNA]</scope>
    <source>
        <strain evidence="2 3">DSM 101953</strain>
    </source>
</reference>